<keyword evidence="4 6" id="KW-0720">Serine protease</keyword>
<reference evidence="9 10" key="2">
    <citation type="submission" date="2018-06" db="EMBL/GenBank/DDBJ databases">
        <title>Sequencing of bacterial isolates from soil warming experiment in Harvard Forest, Massachusetts, USA.</title>
        <authorList>
            <person name="Deangelis K.PhD."/>
        </authorList>
    </citation>
    <scope>NUCLEOTIDE SEQUENCE [LARGE SCALE GENOMIC DNA]</scope>
    <source>
        <strain evidence="9 10">GAS496</strain>
    </source>
</reference>
<protein>
    <submittedName>
        <fullName evidence="9">Subtilase family protein</fullName>
    </submittedName>
</protein>
<dbReference type="PROSITE" id="PS00137">
    <property type="entry name" value="SUBTILASE_HIS"/>
    <property type="match status" value="1"/>
</dbReference>
<dbReference type="CDD" id="cd07487">
    <property type="entry name" value="Peptidases_S8_1"/>
    <property type="match status" value="1"/>
</dbReference>
<dbReference type="PROSITE" id="PS51892">
    <property type="entry name" value="SUBTILASE"/>
    <property type="match status" value="1"/>
</dbReference>
<dbReference type="Pfam" id="PF00082">
    <property type="entry name" value="Peptidase_S8"/>
    <property type="match status" value="1"/>
</dbReference>
<evidence type="ECO:0000256" key="5">
    <source>
        <dbReference type="PIRSR" id="PIRSR615500-1"/>
    </source>
</evidence>
<feature type="active site" description="Charge relay system" evidence="5 6">
    <location>
        <position position="278"/>
    </location>
</feature>
<dbReference type="PANTHER" id="PTHR43806:SF11">
    <property type="entry name" value="CEREVISIN-RELATED"/>
    <property type="match status" value="1"/>
</dbReference>
<keyword evidence="2 6" id="KW-0645">Protease</keyword>
<dbReference type="Gene3D" id="3.40.50.200">
    <property type="entry name" value="Peptidase S8/S53 domain"/>
    <property type="match status" value="1"/>
</dbReference>
<dbReference type="InterPro" id="IPR015500">
    <property type="entry name" value="Peptidase_S8_subtilisin-rel"/>
</dbReference>
<accession>A0A318H599</accession>
<name>A0A318H599_9MYCO</name>
<dbReference type="GO" id="GO:0006508">
    <property type="term" value="P:proteolysis"/>
    <property type="evidence" value="ECO:0007669"/>
    <property type="project" value="UniProtKB-KW"/>
</dbReference>
<feature type="region of interest" description="Disordered" evidence="7">
    <location>
        <begin position="493"/>
        <end position="514"/>
    </location>
</feature>
<evidence type="ECO:0000256" key="7">
    <source>
        <dbReference type="SAM" id="MobiDB-lite"/>
    </source>
</evidence>
<comment type="caution">
    <text evidence="9">The sequence shown here is derived from an EMBL/GenBank/DDBJ whole genome shotgun (WGS) entry which is preliminary data.</text>
</comment>
<sequence length="576" mass="60555">MQYLASYAGYTTARPKMEYWTTRAQIAADGADFIRVRSRAFAVASPPRGLPRCSLGRRRSGAPAVTAGGPPRAPRRTSIVSPLVLDQTDAVPRGASQVVLKDEDDRRAVLVELRVDPGNEAQQIRLDFLDFFHDVFTGTAVPVAVPVARHYVRCALTPNEIRQLVSGGASPTAASAQRALHLIYHIWADFVMTAHLDRSLTTIKADAAARTFNCGGSGIVWAVLDSGIDATHPHFAAHDNLTADACCQLHRDFTLASPQATAPAPGDPKAALTDAYGHGTHVAGIIAGAAPADPQTLRIAYNAPTAQDLPQWALRTLPRGTTLSGVAREANLVSLKVLDDNGNTLSSSVLNAIDYVLSVNSGGRGLQIHGVNLSFGCPWPPTEYAAGQSPVCRELDLLVGTGVVAVVSAGNAGAGGTTTGVSSDVYGQLSTITDPGNAATALTVGSVHRYRPHTYGITFNSSKGPTLDGRRKPDLVAPGERITSAATGLLVSGVGPLQSSPDDPPQVARYREDSGTSMSAAHLSGVIAAFLSVRNEYIGQPQLIKQLLIDTATDLGRHEFYQGAGLVDLMRALSSS</sequence>
<proteinExistence type="inferred from homology"/>
<evidence type="ECO:0000256" key="2">
    <source>
        <dbReference type="ARBA" id="ARBA00022670"/>
    </source>
</evidence>
<dbReference type="InterPro" id="IPR000209">
    <property type="entry name" value="Peptidase_S8/S53_dom"/>
</dbReference>
<dbReference type="Proteomes" id="UP000247781">
    <property type="component" value="Unassembled WGS sequence"/>
</dbReference>
<dbReference type="EMBL" id="QJJU01000041">
    <property type="protein sequence ID" value="PXW99145.1"/>
    <property type="molecule type" value="Genomic_DNA"/>
</dbReference>
<dbReference type="PRINTS" id="PR00723">
    <property type="entry name" value="SUBTILISIN"/>
</dbReference>
<keyword evidence="3 6" id="KW-0378">Hydrolase</keyword>
<feature type="active site" description="Charge relay system" evidence="5 6">
    <location>
        <position position="225"/>
    </location>
</feature>
<dbReference type="GO" id="GO:0004252">
    <property type="term" value="F:serine-type endopeptidase activity"/>
    <property type="evidence" value="ECO:0007669"/>
    <property type="project" value="UniProtKB-UniRule"/>
</dbReference>
<evidence type="ECO:0000313" key="9">
    <source>
        <dbReference type="EMBL" id="PXW99145.1"/>
    </source>
</evidence>
<organism evidence="9 10">
    <name type="scientific">Mycolicibacterium moriokaense</name>
    <dbReference type="NCBI Taxonomy" id="39691"/>
    <lineage>
        <taxon>Bacteria</taxon>
        <taxon>Bacillati</taxon>
        <taxon>Actinomycetota</taxon>
        <taxon>Actinomycetes</taxon>
        <taxon>Mycobacteriales</taxon>
        <taxon>Mycobacteriaceae</taxon>
        <taxon>Mycolicibacterium</taxon>
    </lineage>
</organism>
<feature type="region of interest" description="Disordered" evidence="7">
    <location>
        <begin position="54"/>
        <end position="74"/>
    </location>
</feature>
<dbReference type="SUPFAM" id="SSF52743">
    <property type="entry name" value="Subtilisin-like"/>
    <property type="match status" value="1"/>
</dbReference>
<evidence type="ECO:0000256" key="4">
    <source>
        <dbReference type="ARBA" id="ARBA00022825"/>
    </source>
</evidence>
<dbReference type="InterPro" id="IPR050131">
    <property type="entry name" value="Peptidase_S8_subtilisin-like"/>
</dbReference>
<feature type="domain" description="Peptidase S8/S53" evidence="8">
    <location>
        <begin position="216"/>
        <end position="563"/>
    </location>
</feature>
<evidence type="ECO:0000313" key="10">
    <source>
        <dbReference type="Proteomes" id="UP000247781"/>
    </source>
</evidence>
<comment type="similarity">
    <text evidence="1 6">Belongs to the peptidase S8 family.</text>
</comment>
<dbReference type="InterPro" id="IPR036852">
    <property type="entry name" value="Peptidase_S8/S53_dom_sf"/>
</dbReference>
<reference evidence="10" key="1">
    <citation type="submission" date="2018-05" db="EMBL/GenBank/DDBJ databases">
        <authorList>
            <person name="Deangelis K."/>
            <person name="Huntemann M."/>
            <person name="Clum A."/>
            <person name="Pillay M."/>
            <person name="Palaniappan K."/>
            <person name="Varghese N."/>
            <person name="Mikhailova N."/>
            <person name="Stamatis D."/>
            <person name="Reddy T."/>
            <person name="Daum C."/>
            <person name="Shapiro N."/>
            <person name="Ivanova N."/>
            <person name="Kyrpides N."/>
            <person name="Woyke T."/>
        </authorList>
    </citation>
    <scope>NUCLEOTIDE SEQUENCE [LARGE SCALE GENOMIC DNA]</scope>
    <source>
        <strain evidence="10">GAS496</strain>
    </source>
</reference>
<evidence type="ECO:0000256" key="6">
    <source>
        <dbReference type="PROSITE-ProRule" id="PRU01240"/>
    </source>
</evidence>
<evidence type="ECO:0000259" key="8">
    <source>
        <dbReference type="Pfam" id="PF00082"/>
    </source>
</evidence>
<dbReference type="InterPro" id="IPR022398">
    <property type="entry name" value="Peptidase_S8_His-AS"/>
</dbReference>
<evidence type="ECO:0000256" key="1">
    <source>
        <dbReference type="ARBA" id="ARBA00011073"/>
    </source>
</evidence>
<dbReference type="AlphaFoldDB" id="A0A318H599"/>
<feature type="active site" description="Charge relay system" evidence="5 6">
    <location>
        <position position="517"/>
    </location>
</feature>
<keyword evidence="10" id="KW-1185">Reference proteome</keyword>
<gene>
    <name evidence="9" type="ORF">C8E89_1417</name>
</gene>
<dbReference type="PANTHER" id="PTHR43806">
    <property type="entry name" value="PEPTIDASE S8"/>
    <property type="match status" value="1"/>
</dbReference>
<evidence type="ECO:0000256" key="3">
    <source>
        <dbReference type="ARBA" id="ARBA00022801"/>
    </source>
</evidence>